<evidence type="ECO:0000313" key="5">
    <source>
        <dbReference type="Ensembl" id="ENSDCDP00010046077.1"/>
    </source>
</evidence>
<dbReference type="InterPro" id="IPR028127">
    <property type="entry name" value="Ripply_fam"/>
</dbReference>
<sequence length="123" mass="14284">MDTVTTRTATCSSVRVHADLSAQGAPRPRAQLWRPWIKGDSRNKAEKCCYRLVDSASLIPRLLINRRVRFFSRLMWPRSRCYDFLYQEAALLLQVYPVQATICPYEDSSSDEEDSDHDEKELN</sequence>
<keyword evidence="3" id="KW-0217">Developmental protein</keyword>
<name>A0AAY4DKK4_9TELE</name>
<evidence type="ECO:0000256" key="4">
    <source>
        <dbReference type="ARBA" id="ARBA00023242"/>
    </source>
</evidence>
<comment type="similarity">
    <text evidence="2">Belongs to the ripply family.</text>
</comment>
<comment type="subcellular location">
    <subcellularLocation>
        <location evidence="1">Nucleus</location>
    </subcellularLocation>
</comment>
<evidence type="ECO:0000256" key="3">
    <source>
        <dbReference type="ARBA" id="ARBA00022473"/>
    </source>
</evidence>
<evidence type="ECO:0000256" key="1">
    <source>
        <dbReference type="ARBA" id="ARBA00004123"/>
    </source>
</evidence>
<dbReference type="Proteomes" id="UP000694580">
    <property type="component" value="Chromosome 14"/>
</dbReference>
<dbReference type="PANTHER" id="PTHR16770">
    <property type="entry name" value="PROTEIN RIPPLY-LIKE"/>
    <property type="match status" value="1"/>
</dbReference>
<proteinExistence type="inferred from homology"/>
<dbReference type="Ensembl" id="ENSDCDT00010056271.1">
    <property type="protein sequence ID" value="ENSDCDP00010046077.1"/>
    <property type="gene ID" value="ENSDCDG00010028250.1"/>
</dbReference>
<reference evidence="5" key="2">
    <citation type="submission" date="2025-08" db="UniProtKB">
        <authorList>
            <consortium name="Ensembl"/>
        </authorList>
    </citation>
    <scope>IDENTIFICATION</scope>
</reference>
<dbReference type="GO" id="GO:0009880">
    <property type="term" value="P:embryonic pattern specification"/>
    <property type="evidence" value="ECO:0007669"/>
    <property type="project" value="TreeGrafter"/>
</dbReference>
<dbReference type="GO" id="GO:0000122">
    <property type="term" value="P:negative regulation of transcription by RNA polymerase II"/>
    <property type="evidence" value="ECO:0007669"/>
    <property type="project" value="TreeGrafter"/>
</dbReference>
<keyword evidence="4" id="KW-0539">Nucleus</keyword>
<dbReference type="AlphaFoldDB" id="A0AAY4DKK4"/>
<organism evidence="5 6">
    <name type="scientific">Denticeps clupeoides</name>
    <name type="common">denticle herring</name>
    <dbReference type="NCBI Taxonomy" id="299321"/>
    <lineage>
        <taxon>Eukaryota</taxon>
        <taxon>Metazoa</taxon>
        <taxon>Chordata</taxon>
        <taxon>Craniata</taxon>
        <taxon>Vertebrata</taxon>
        <taxon>Euteleostomi</taxon>
        <taxon>Actinopterygii</taxon>
        <taxon>Neopterygii</taxon>
        <taxon>Teleostei</taxon>
        <taxon>Clupei</taxon>
        <taxon>Clupeiformes</taxon>
        <taxon>Denticipitoidei</taxon>
        <taxon>Denticipitidae</taxon>
        <taxon>Denticeps</taxon>
    </lineage>
</organism>
<dbReference type="Pfam" id="PF14998">
    <property type="entry name" value="Ripply"/>
    <property type="match status" value="1"/>
</dbReference>
<evidence type="ECO:0008006" key="7">
    <source>
        <dbReference type="Google" id="ProtNLM"/>
    </source>
</evidence>
<evidence type="ECO:0000256" key="2">
    <source>
        <dbReference type="ARBA" id="ARBA00006944"/>
    </source>
</evidence>
<gene>
    <name evidence="5" type="primary">RIPPLY2</name>
</gene>
<reference evidence="5 6" key="1">
    <citation type="submission" date="2020-06" db="EMBL/GenBank/DDBJ databases">
        <authorList>
            <consortium name="Wellcome Sanger Institute Data Sharing"/>
        </authorList>
    </citation>
    <scope>NUCLEOTIDE SEQUENCE [LARGE SCALE GENOMIC DNA]</scope>
</reference>
<evidence type="ECO:0000313" key="6">
    <source>
        <dbReference type="Proteomes" id="UP000694580"/>
    </source>
</evidence>
<accession>A0AAY4DKK4</accession>
<protein>
    <recommendedName>
        <fullName evidence="7">Protein ripply2</fullName>
    </recommendedName>
</protein>
<reference evidence="5" key="3">
    <citation type="submission" date="2025-09" db="UniProtKB">
        <authorList>
            <consortium name="Ensembl"/>
        </authorList>
    </citation>
    <scope>IDENTIFICATION</scope>
</reference>
<dbReference type="PANTHER" id="PTHR16770:SF3">
    <property type="entry name" value="PROTEIN RIPPLY2"/>
    <property type="match status" value="1"/>
</dbReference>
<keyword evidence="6" id="KW-1185">Reference proteome</keyword>
<dbReference type="GO" id="GO:0005634">
    <property type="term" value="C:nucleus"/>
    <property type="evidence" value="ECO:0007669"/>
    <property type="project" value="UniProtKB-SubCell"/>
</dbReference>